<keyword evidence="2" id="KW-1185">Reference proteome</keyword>
<dbReference type="Pfam" id="PF04075">
    <property type="entry name" value="F420H2_quin_red"/>
    <property type="match status" value="1"/>
</dbReference>
<dbReference type="InterPro" id="IPR004378">
    <property type="entry name" value="F420H2_quin_Rdtase"/>
</dbReference>
<organism evidence="1 2">
    <name type="scientific">Nitrolancea hollandica Lb</name>
    <dbReference type="NCBI Taxonomy" id="1129897"/>
    <lineage>
        <taxon>Bacteria</taxon>
        <taxon>Pseudomonadati</taxon>
        <taxon>Thermomicrobiota</taxon>
        <taxon>Thermomicrobia</taxon>
        <taxon>Sphaerobacterales</taxon>
        <taxon>Sphaerobacterineae</taxon>
        <taxon>Sphaerobacteraceae</taxon>
        <taxon>Nitrolancea</taxon>
    </lineage>
</organism>
<dbReference type="OrthoDB" id="163266at2"/>
<comment type="caution">
    <text evidence="1">The sequence shown here is derived from an EMBL/GenBank/DDBJ whole genome shotgun (WGS) entry which is preliminary data.</text>
</comment>
<dbReference type="Proteomes" id="UP000004221">
    <property type="component" value="Unassembled WGS sequence"/>
</dbReference>
<proteinExistence type="predicted"/>
<dbReference type="RefSeq" id="WP_008478281.1">
    <property type="nucleotide sequence ID" value="NZ_CAGS01000254.1"/>
</dbReference>
<evidence type="ECO:0000313" key="1">
    <source>
        <dbReference type="EMBL" id="CCF84249.1"/>
    </source>
</evidence>
<dbReference type="GO" id="GO:0016491">
    <property type="term" value="F:oxidoreductase activity"/>
    <property type="evidence" value="ECO:0007669"/>
    <property type="project" value="InterPro"/>
</dbReference>
<dbReference type="AlphaFoldDB" id="I4EHT7"/>
<evidence type="ECO:0008006" key="3">
    <source>
        <dbReference type="Google" id="ProtNLM"/>
    </source>
</evidence>
<dbReference type="NCBIfam" id="TIGR00026">
    <property type="entry name" value="hi_GC_TIGR00026"/>
    <property type="match status" value="1"/>
</dbReference>
<protein>
    <recommendedName>
        <fullName evidence="3">Nitroreductase</fullName>
    </recommendedName>
</protein>
<dbReference type="EMBL" id="CAGS01000254">
    <property type="protein sequence ID" value="CCF84249.1"/>
    <property type="molecule type" value="Genomic_DNA"/>
</dbReference>
<gene>
    <name evidence="1" type="ORF">NITHO_3270007</name>
</gene>
<dbReference type="InterPro" id="IPR012349">
    <property type="entry name" value="Split_barrel_FMN-bd"/>
</dbReference>
<reference evidence="1 2" key="1">
    <citation type="journal article" date="2012" name="ISME J.">
        <title>Nitrification expanded: discovery, physiology and genomics of a nitrite-oxidizing bacterium from the phylum Chloroflexi.</title>
        <authorList>
            <person name="Sorokin D.Y."/>
            <person name="Lucker S."/>
            <person name="Vejmelkova D."/>
            <person name="Kostrikina N.A."/>
            <person name="Kleerebezem R."/>
            <person name="Rijpstra W.I."/>
            <person name="Damste J.S."/>
            <person name="Le Paslier D."/>
            <person name="Muyzer G."/>
            <person name="Wagner M."/>
            <person name="van Loosdrecht M.C."/>
            <person name="Daims H."/>
        </authorList>
    </citation>
    <scope>NUCLEOTIDE SEQUENCE [LARGE SCALE GENOMIC DNA]</scope>
    <source>
        <strain evidence="2">none</strain>
    </source>
</reference>
<evidence type="ECO:0000313" key="2">
    <source>
        <dbReference type="Proteomes" id="UP000004221"/>
    </source>
</evidence>
<name>I4EHT7_9BACT</name>
<accession>I4EHT7</accession>
<sequence>MPLPRWLARFNRRVTNVLGRRVAGRLPSFAIVDHRGRHSGKAYRTPANAFARPGGYVFALTYGPSTDWVQNILAAGGCELEVGRKRVRLVHPRIVHDPRQQLVPALTRPILRLIGVEDFLELDIA</sequence>
<dbReference type="Gene3D" id="2.30.110.10">
    <property type="entry name" value="Electron Transport, Fmn-binding Protein, Chain A"/>
    <property type="match status" value="1"/>
</dbReference>